<dbReference type="Proteomes" id="UP001175000">
    <property type="component" value="Unassembled WGS sequence"/>
</dbReference>
<evidence type="ECO:0000313" key="4">
    <source>
        <dbReference type="Proteomes" id="UP001175000"/>
    </source>
</evidence>
<keyword evidence="4" id="KW-1185">Reference proteome</keyword>
<evidence type="ECO:0000313" key="3">
    <source>
        <dbReference type="EMBL" id="KAK0612018.1"/>
    </source>
</evidence>
<dbReference type="EMBL" id="JAULSU010000007">
    <property type="protein sequence ID" value="KAK0612018.1"/>
    <property type="molecule type" value="Genomic_DNA"/>
</dbReference>
<gene>
    <name evidence="3" type="ORF">B0T14DRAFT_500981</name>
</gene>
<evidence type="ECO:0000256" key="2">
    <source>
        <dbReference type="SAM" id="SignalP"/>
    </source>
</evidence>
<reference evidence="3" key="1">
    <citation type="submission" date="2023-06" db="EMBL/GenBank/DDBJ databases">
        <title>Genome-scale phylogeny and comparative genomics of the fungal order Sordariales.</title>
        <authorList>
            <consortium name="Lawrence Berkeley National Laboratory"/>
            <person name="Hensen N."/>
            <person name="Bonometti L."/>
            <person name="Westerberg I."/>
            <person name="Brannstrom I.O."/>
            <person name="Guillou S."/>
            <person name="Cros-Aarteil S."/>
            <person name="Calhoun S."/>
            <person name="Haridas S."/>
            <person name="Kuo A."/>
            <person name="Mondo S."/>
            <person name="Pangilinan J."/>
            <person name="Riley R."/>
            <person name="Labutti K."/>
            <person name="Andreopoulos B."/>
            <person name="Lipzen A."/>
            <person name="Chen C."/>
            <person name="Yanf M."/>
            <person name="Daum C."/>
            <person name="Ng V."/>
            <person name="Clum A."/>
            <person name="Steindorff A."/>
            <person name="Ohm R."/>
            <person name="Martin F."/>
            <person name="Silar P."/>
            <person name="Natvig D."/>
            <person name="Lalanne C."/>
            <person name="Gautier V."/>
            <person name="Ament-Velasquez S.L."/>
            <person name="Kruys A."/>
            <person name="Hutchinson M.I."/>
            <person name="Powell A.J."/>
            <person name="Barry K."/>
            <person name="Miller A.N."/>
            <person name="Grigoriev I.V."/>
            <person name="Debuchy R."/>
            <person name="Gladieux P."/>
            <person name="Thoren M.H."/>
            <person name="Johannesson H."/>
        </authorList>
    </citation>
    <scope>NUCLEOTIDE SEQUENCE</scope>
    <source>
        <strain evidence="3">CBS 606.72</strain>
    </source>
</reference>
<feature type="signal peptide" evidence="2">
    <location>
        <begin position="1"/>
        <end position="18"/>
    </location>
</feature>
<keyword evidence="2" id="KW-0732">Signal</keyword>
<comment type="caution">
    <text evidence="3">The sequence shown here is derived from an EMBL/GenBank/DDBJ whole genome shotgun (WGS) entry which is preliminary data.</text>
</comment>
<protein>
    <submittedName>
        <fullName evidence="3">Uncharacterized protein</fullName>
    </submittedName>
</protein>
<feature type="chain" id="PRO_5041358620" evidence="2">
    <location>
        <begin position="19"/>
        <end position="282"/>
    </location>
</feature>
<proteinExistence type="predicted"/>
<dbReference type="AlphaFoldDB" id="A0AA39U430"/>
<feature type="region of interest" description="Disordered" evidence="1">
    <location>
        <begin position="31"/>
        <end position="50"/>
    </location>
</feature>
<name>A0AA39U430_9PEZI</name>
<evidence type="ECO:0000256" key="1">
    <source>
        <dbReference type="SAM" id="MobiDB-lite"/>
    </source>
</evidence>
<organism evidence="3 4">
    <name type="scientific">Immersiella caudata</name>
    <dbReference type="NCBI Taxonomy" id="314043"/>
    <lineage>
        <taxon>Eukaryota</taxon>
        <taxon>Fungi</taxon>
        <taxon>Dikarya</taxon>
        <taxon>Ascomycota</taxon>
        <taxon>Pezizomycotina</taxon>
        <taxon>Sordariomycetes</taxon>
        <taxon>Sordariomycetidae</taxon>
        <taxon>Sordariales</taxon>
        <taxon>Lasiosphaeriaceae</taxon>
        <taxon>Immersiella</taxon>
    </lineage>
</organism>
<sequence length="282" mass="29806">MCRFLLSLQAALIAGVVAQNIPPRDVFGWRNEGGNASEPKKAAVASRPTRHDRNRYASAAQFSCESLATGLNTEDCEYMASIGIRAQGENAVALGPNGTGIWLGMDGPNTFTFINIAEVPMILIMWYRGPGDDQASFVNARAPTISYSLPTRNSAVGISLANGVPGGWSMLYNHTTPLTRYGQVDNTFGEFSTGEWATIDVSRLVKMTGNAMTVSVSGGCVADMGQCAYACDTDTDSCGDAGTYNLLGCRGTNAVQSVDPDGNPTGGCQGWSNGGHLDIFMM</sequence>
<accession>A0AA39U430</accession>